<keyword evidence="4" id="KW-1185">Reference proteome</keyword>
<reference evidence="3 4" key="1">
    <citation type="submission" date="2012-02" db="EMBL/GenBank/DDBJ databases">
        <title>Complete sequence of chromosome of Singulisphaera acidiphila DSM 18658.</title>
        <authorList>
            <consortium name="US DOE Joint Genome Institute (JGI-PGF)"/>
            <person name="Lucas S."/>
            <person name="Copeland A."/>
            <person name="Lapidus A."/>
            <person name="Glavina del Rio T."/>
            <person name="Dalin E."/>
            <person name="Tice H."/>
            <person name="Bruce D."/>
            <person name="Goodwin L."/>
            <person name="Pitluck S."/>
            <person name="Peters L."/>
            <person name="Ovchinnikova G."/>
            <person name="Chertkov O."/>
            <person name="Kyrpides N."/>
            <person name="Mavromatis K."/>
            <person name="Ivanova N."/>
            <person name="Brettin T."/>
            <person name="Detter J.C."/>
            <person name="Han C."/>
            <person name="Larimer F."/>
            <person name="Land M."/>
            <person name="Hauser L."/>
            <person name="Markowitz V."/>
            <person name="Cheng J.-F."/>
            <person name="Hugenholtz P."/>
            <person name="Woyke T."/>
            <person name="Wu D."/>
            <person name="Tindall B."/>
            <person name="Pomrenke H."/>
            <person name="Brambilla E."/>
            <person name="Klenk H.-P."/>
            <person name="Eisen J.A."/>
        </authorList>
    </citation>
    <scope>NUCLEOTIDE SEQUENCE [LARGE SCALE GENOMIC DNA]</scope>
    <source>
        <strain evidence="4">ATCC BAA-1392 / DSM 18658 / VKM B-2454 / MOB10</strain>
    </source>
</reference>
<feature type="transmembrane region" description="Helical" evidence="2">
    <location>
        <begin position="28"/>
        <end position="47"/>
    </location>
</feature>
<feature type="region of interest" description="Disordered" evidence="1">
    <location>
        <begin position="1"/>
        <end position="22"/>
    </location>
</feature>
<dbReference type="Proteomes" id="UP000010798">
    <property type="component" value="Chromosome"/>
</dbReference>
<feature type="transmembrane region" description="Helical" evidence="2">
    <location>
        <begin position="83"/>
        <end position="101"/>
    </location>
</feature>
<gene>
    <name evidence="3" type="ordered locus">Sinac_3735</name>
</gene>
<protein>
    <submittedName>
        <fullName evidence="3">Uncharacterized protein</fullName>
    </submittedName>
</protein>
<dbReference type="EMBL" id="CP003364">
    <property type="protein sequence ID" value="AGA27973.1"/>
    <property type="molecule type" value="Genomic_DNA"/>
</dbReference>
<organism evidence="3 4">
    <name type="scientific">Singulisphaera acidiphila (strain ATCC BAA-1392 / DSM 18658 / VKM B-2454 / MOB10)</name>
    <dbReference type="NCBI Taxonomy" id="886293"/>
    <lineage>
        <taxon>Bacteria</taxon>
        <taxon>Pseudomonadati</taxon>
        <taxon>Planctomycetota</taxon>
        <taxon>Planctomycetia</taxon>
        <taxon>Isosphaerales</taxon>
        <taxon>Isosphaeraceae</taxon>
        <taxon>Singulisphaera</taxon>
    </lineage>
</organism>
<name>L0DGP0_SINAD</name>
<feature type="transmembrane region" description="Helical" evidence="2">
    <location>
        <begin position="217"/>
        <end position="238"/>
    </location>
</feature>
<dbReference type="AlphaFoldDB" id="L0DGP0"/>
<dbReference type="RefSeq" id="WP_015247112.1">
    <property type="nucleotide sequence ID" value="NC_019892.1"/>
</dbReference>
<proteinExistence type="predicted"/>
<feature type="transmembrane region" description="Helical" evidence="2">
    <location>
        <begin position="108"/>
        <end position="130"/>
    </location>
</feature>
<feature type="transmembrane region" description="Helical" evidence="2">
    <location>
        <begin position="181"/>
        <end position="205"/>
    </location>
</feature>
<evidence type="ECO:0000256" key="2">
    <source>
        <dbReference type="SAM" id="Phobius"/>
    </source>
</evidence>
<keyword evidence="2" id="KW-0812">Transmembrane</keyword>
<sequence>MNEVHKQSEVLAGSAHRPATAADPRRRLMARVLVSGLLAGLIAGAVGEAIHGRFDPEAADPNSPGASSHNARHAQGQRIEATLIQGTLGGFLGLGLGLATARPVRRSVAGGTAGLILGLAAGAGSVWWLLPRYLAQGADQISRDLFVAAAFHSAFAVALGTAAGAAFGIGIGGGRQILKAAIGGLIGAVAGACLVQIGGACLFPVDQTYSAVPLSLAARLFARLTLAISIALGAVLLVSPENDPS</sequence>
<evidence type="ECO:0000313" key="4">
    <source>
        <dbReference type="Proteomes" id="UP000010798"/>
    </source>
</evidence>
<feature type="region of interest" description="Disordered" evidence="1">
    <location>
        <begin position="54"/>
        <end position="74"/>
    </location>
</feature>
<accession>L0DGP0</accession>
<evidence type="ECO:0000313" key="3">
    <source>
        <dbReference type="EMBL" id="AGA27973.1"/>
    </source>
</evidence>
<keyword evidence="2" id="KW-0472">Membrane</keyword>
<dbReference type="HOGENOM" id="CLU_1133000_0_0_0"/>
<keyword evidence="2" id="KW-1133">Transmembrane helix</keyword>
<dbReference type="KEGG" id="saci:Sinac_3735"/>
<feature type="transmembrane region" description="Helical" evidence="2">
    <location>
        <begin position="145"/>
        <end position="169"/>
    </location>
</feature>
<evidence type="ECO:0000256" key="1">
    <source>
        <dbReference type="SAM" id="MobiDB-lite"/>
    </source>
</evidence>
<dbReference type="STRING" id="886293.Sinac_3735"/>